<feature type="compositionally biased region" description="Basic and acidic residues" evidence="1">
    <location>
        <begin position="69"/>
        <end position="85"/>
    </location>
</feature>
<feature type="region of interest" description="Disordered" evidence="1">
    <location>
        <begin position="1"/>
        <end position="28"/>
    </location>
</feature>
<sequence length="101" mass="10830">MTALRSDKGSHRARHLTHDVSASPLRPRGRTYALCPEVLRPDAPTTGLRSEGAREGAPVTGLRSAGAKRTRDEGRSRIRAPEPRRAASPANTAQLSYSGAM</sequence>
<dbReference type="Proteomes" id="UP001500831">
    <property type="component" value="Unassembled WGS sequence"/>
</dbReference>
<proteinExistence type="predicted"/>
<keyword evidence="3" id="KW-1185">Reference proteome</keyword>
<protein>
    <submittedName>
        <fullName evidence="2">Uncharacterized protein</fullName>
    </submittedName>
</protein>
<feature type="compositionally biased region" description="Polar residues" evidence="1">
    <location>
        <begin position="91"/>
        <end position="101"/>
    </location>
</feature>
<reference evidence="3" key="1">
    <citation type="journal article" date="2019" name="Int. J. Syst. Evol. Microbiol.">
        <title>The Global Catalogue of Microorganisms (GCM) 10K type strain sequencing project: providing services to taxonomists for standard genome sequencing and annotation.</title>
        <authorList>
            <consortium name="The Broad Institute Genomics Platform"/>
            <consortium name="The Broad Institute Genome Sequencing Center for Infectious Disease"/>
            <person name="Wu L."/>
            <person name="Ma J."/>
        </authorList>
    </citation>
    <scope>NUCLEOTIDE SEQUENCE [LARGE SCALE GENOMIC DNA]</scope>
    <source>
        <strain evidence="3">JCM 6242</strain>
    </source>
</reference>
<evidence type="ECO:0000256" key="1">
    <source>
        <dbReference type="SAM" id="MobiDB-lite"/>
    </source>
</evidence>
<organism evidence="2 3">
    <name type="scientific">Streptosporangium fragile</name>
    <dbReference type="NCBI Taxonomy" id="46186"/>
    <lineage>
        <taxon>Bacteria</taxon>
        <taxon>Bacillati</taxon>
        <taxon>Actinomycetota</taxon>
        <taxon>Actinomycetes</taxon>
        <taxon>Streptosporangiales</taxon>
        <taxon>Streptosporangiaceae</taxon>
        <taxon>Streptosporangium</taxon>
    </lineage>
</organism>
<gene>
    <name evidence="2" type="ORF">GCM10010517_77600</name>
</gene>
<comment type="caution">
    <text evidence="2">The sequence shown here is derived from an EMBL/GenBank/DDBJ whole genome shotgun (WGS) entry which is preliminary data.</text>
</comment>
<name>A0ABP6IVK1_9ACTN</name>
<feature type="region of interest" description="Disordered" evidence="1">
    <location>
        <begin position="40"/>
        <end position="101"/>
    </location>
</feature>
<feature type="compositionally biased region" description="Basic and acidic residues" evidence="1">
    <location>
        <begin position="1"/>
        <end position="10"/>
    </location>
</feature>
<accession>A0ABP6IVK1</accession>
<evidence type="ECO:0000313" key="2">
    <source>
        <dbReference type="EMBL" id="GAA2911092.1"/>
    </source>
</evidence>
<evidence type="ECO:0000313" key="3">
    <source>
        <dbReference type="Proteomes" id="UP001500831"/>
    </source>
</evidence>
<dbReference type="EMBL" id="BAAAVI010000108">
    <property type="protein sequence ID" value="GAA2911092.1"/>
    <property type="molecule type" value="Genomic_DNA"/>
</dbReference>